<protein>
    <submittedName>
        <fullName evidence="7">Uncharacterized protein</fullName>
    </submittedName>
</protein>
<dbReference type="InterPro" id="IPR043148">
    <property type="entry name" value="TagF_C"/>
</dbReference>
<dbReference type="Gene3D" id="3.40.50.11820">
    <property type="match status" value="1"/>
</dbReference>
<dbReference type="Gene3D" id="3.40.50.12580">
    <property type="match status" value="1"/>
</dbReference>
<evidence type="ECO:0000256" key="2">
    <source>
        <dbReference type="ARBA" id="ARBA00010488"/>
    </source>
</evidence>
<proteinExistence type="inferred from homology"/>
<dbReference type="GO" id="GO:0005886">
    <property type="term" value="C:plasma membrane"/>
    <property type="evidence" value="ECO:0007669"/>
    <property type="project" value="UniProtKB-SubCell"/>
</dbReference>
<comment type="similarity">
    <text evidence="2">Belongs to the CDP-glycerol glycerophosphotransferase family.</text>
</comment>
<keyword evidence="5" id="KW-0777">Teichoic acid biosynthesis</keyword>
<evidence type="ECO:0000313" key="8">
    <source>
        <dbReference type="Proteomes" id="UP000587942"/>
    </source>
</evidence>
<reference evidence="7 8" key="1">
    <citation type="submission" date="2020-03" db="EMBL/GenBank/DDBJ databases">
        <authorList>
            <person name="Sun Q."/>
        </authorList>
    </citation>
    <scope>NUCLEOTIDE SEQUENCE [LARGE SCALE GENOMIC DNA]</scope>
    <source>
        <strain evidence="7 8">KACC 21451</strain>
    </source>
</reference>
<dbReference type="RefSeq" id="WP_167833231.1">
    <property type="nucleotide sequence ID" value="NZ_JAAVUM010000010.1"/>
</dbReference>
<evidence type="ECO:0000256" key="5">
    <source>
        <dbReference type="ARBA" id="ARBA00022944"/>
    </source>
</evidence>
<evidence type="ECO:0000256" key="6">
    <source>
        <dbReference type="ARBA" id="ARBA00023136"/>
    </source>
</evidence>
<sequence>MKQLIKKLYQFIFYKVLYNLFKLLPVNERRIIYISHYGNRFGCNPKSMYDHIKVHYPEYTNVIVLNKADVKNEHAGDKVVGYYSVSFLHELATSKYWVVNTNLHPDLSPRKETVYLQTWHAAGAFKKFGLDLPESRGQEKESWKRDTSHWTKLISSSESIVETYASACGINQRKIYPIGLPRNDIFFKTNDIAKMKKDFYKDYNIPDDKKIILYAPTYRDTDNDNPINLDFSKLQKELGQQYVFVLKLHPFLANYKFKAATKEEEQFVLNLSSIDDIQDLLLIADVLITDYSSVIFDFAITGRPMIFYSYDLGAYERGFDFDYRTKLPGPIVFNQEELEVELKDYRKLSETYHEAVLQFAKEYNAGFDGKSTEKAVKLLLEQ</sequence>
<dbReference type="Proteomes" id="UP000587942">
    <property type="component" value="Unassembled WGS sequence"/>
</dbReference>
<keyword evidence="6" id="KW-0472">Membrane</keyword>
<keyword evidence="3" id="KW-1003">Cell membrane</keyword>
<dbReference type="InterPro" id="IPR043149">
    <property type="entry name" value="TagF_N"/>
</dbReference>
<dbReference type="GO" id="GO:0019350">
    <property type="term" value="P:teichoic acid biosynthetic process"/>
    <property type="evidence" value="ECO:0007669"/>
    <property type="project" value="UniProtKB-KW"/>
</dbReference>
<dbReference type="InterPro" id="IPR007554">
    <property type="entry name" value="Glycerophosphate_synth"/>
</dbReference>
<dbReference type="InterPro" id="IPR051612">
    <property type="entry name" value="Teichoic_Acid_Biosynth"/>
</dbReference>
<dbReference type="PANTHER" id="PTHR37316">
    <property type="entry name" value="TEICHOIC ACID GLYCEROL-PHOSPHATE PRIMASE"/>
    <property type="match status" value="1"/>
</dbReference>
<evidence type="ECO:0000256" key="3">
    <source>
        <dbReference type="ARBA" id="ARBA00022475"/>
    </source>
</evidence>
<dbReference type="AlphaFoldDB" id="A0A846TLK1"/>
<evidence type="ECO:0000256" key="1">
    <source>
        <dbReference type="ARBA" id="ARBA00004202"/>
    </source>
</evidence>
<dbReference type="PANTHER" id="PTHR37316:SF3">
    <property type="entry name" value="TEICHOIC ACID GLYCEROL-PHOSPHATE TRANSFERASE"/>
    <property type="match status" value="1"/>
</dbReference>
<accession>A0A846TLK1</accession>
<keyword evidence="4" id="KW-0808">Transferase</keyword>
<gene>
    <name evidence="7" type="ORF">GWK17_15335</name>
</gene>
<dbReference type="SUPFAM" id="SSF53756">
    <property type="entry name" value="UDP-Glycosyltransferase/glycogen phosphorylase"/>
    <property type="match status" value="1"/>
</dbReference>
<dbReference type="EMBL" id="JAAVUM010000010">
    <property type="protein sequence ID" value="NKE06824.1"/>
    <property type="molecule type" value="Genomic_DNA"/>
</dbReference>
<dbReference type="GO" id="GO:0047355">
    <property type="term" value="F:CDP-glycerol glycerophosphotransferase activity"/>
    <property type="evidence" value="ECO:0007669"/>
    <property type="project" value="InterPro"/>
</dbReference>
<comment type="caution">
    <text evidence="7">The sequence shown here is derived from an EMBL/GenBank/DDBJ whole genome shotgun (WGS) entry which is preliminary data.</text>
</comment>
<evidence type="ECO:0000256" key="4">
    <source>
        <dbReference type="ARBA" id="ARBA00022679"/>
    </source>
</evidence>
<comment type="subcellular location">
    <subcellularLocation>
        <location evidence="1">Cell membrane</location>
        <topology evidence="1">Peripheral membrane protein</topology>
    </subcellularLocation>
</comment>
<name>A0A846TLK1_9BACI</name>
<organism evidence="7 8">
    <name type="scientific">Mesobacillus selenatarsenatis</name>
    <dbReference type="NCBI Taxonomy" id="388741"/>
    <lineage>
        <taxon>Bacteria</taxon>
        <taxon>Bacillati</taxon>
        <taxon>Bacillota</taxon>
        <taxon>Bacilli</taxon>
        <taxon>Bacillales</taxon>
        <taxon>Bacillaceae</taxon>
        <taxon>Mesobacillus</taxon>
    </lineage>
</organism>
<dbReference type="Pfam" id="PF04464">
    <property type="entry name" value="Glyphos_transf"/>
    <property type="match status" value="1"/>
</dbReference>
<evidence type="ECO:0000313" key="7">
    <source>
        <dbReference type="EMBL" id="NKE06824.1"/>
    </source>
</evidence>